<accession>A0A0M0LHG9</accession>
<evidence type="ECO:0000313" key="2">
    <source>
        <dbReference type="Proteomes" id="UP000037558"/>
    </source>
</evidence>
<reference evidence="2" key="1">
    <citation type="submission" date="2015-08" db="EMBL/GenBank/DDBJ databases">
        <title>Fjat-14210 dsm16467.</title>
        <authorList>
            <person name="Liu B."/>
            <person name="Wang J."/>
            <person name="Zhu Y."/>
            <person name="Liu G."/>
            <person name="Chen Q."/>
            <person name="Chen Z."/>
            <person name="Lan J."/>
            <person name="Che J."/>
            <person name="Ge C."/>
            <person name="Shi H."/>
            <person name="Pan Z."/>
            <person name="Liu X."/>
        </authorList>
    </citation>
    <scope>NUCLEOTIDE SEQUENCE [LARGE SCALE GENOMIC DNA]</scope>
    <source>
        <strain evidence="2">DSM 16467</strain>
    </source>
</reference>
<dbReference type="RefSeq" id="WP_053399514.1">
    <property type="nucleotide sequence ID" value="NZ_LILC01000002.1"/>
</dbReference>
<organism evidence="1 2">
    <name type="scientific">Priestia koreensis</name>
    <dbReference type="NCBI Taxonomy" id="284581"/>
    <lineage>
        <taxon>Bacteria</taxon>
        <taxon>Bacillati</taxon>
        <taxon>Bacillota</taxon>
        <taxon>Bacilli</taxon>
        <taxon>Bacillales</taxon>
        <taxon>Bacillaceae</taxon>
        <taxon>Priestia</taxon>
    </lineage>
</organism>
<evidence type="ECO:0000313" key="1">
    <source>
        <dbReference type="EMBL" id="KOO50362.1"/>
    </source>
</evidence>
<gene>
    <name evidence="1" type="ORF">AMD01_00975</name>
</gene>
<name>A0A0M0LHG9_9BACI</name>
<keyword evidence="2" id="KW-1185">Reference proteome</keyword>
<comment type="caution">
    <text evidence="1">The sequence shown here is derived from an EMBL/GenBank/DDBJ whole genome shotgun (WGS) entry which is preliminary data.</text>
</comment>
<dbReference type="AlphaFoldDB" id="A0A0M0LHG9"/>
<protein>
    <submittedName>
        <fullName evidence="1">Uncharacterized protein</fullName>
    </submittedName>
</protein>
<dbReference type="OrthoDB" id="2003637at2"/>
<dbReference type="Proteomes" id="UP000037558">
    <property type="component" value="Unassembled WGS sequence"/>
</dbReference>
<dbReference type="EMBL" id="LILC01000002">
    <property type="protein sequence ID" value="KOO50362.1"/>
    <property type="molecule type" value="Genomic_DNA"/>
</dbReference>
<proteinExistence type="predicted"/>
<dbReference type="PATRIC" id="fig|284581.3.peg.441"/>
<sequence length="82" mass="9746">MKPNHKNRTHSYYRYHRRRVIQRKTRLAEHTGWHVPSVGYFAKGKVHCSCCLCAVKTNVDGYPHSEVKRLESCDDQLRTYLK</sequence>